<gene>
    <name evidence="2" type="ORF">BCR34DRAFT_281216</name>
</gene>
<accession>A0A1Y1ZSZ3</accession>
<evidence type="ECO:0000313" key="3">
    <source>
        <dbReference type="Proteomes" id="UP000193144"/>
    </source>
</evidence>
<dbReference type="Proteomes" id="UP000193144">
    <property type="component" value="Unassembled WGS sequence"/>
</dbReference>
<proteinExistence type="predicted"/>
<reference evidence="2 3" key="1">
    <citation type="submission" date="2016-07" db="EMBL/GenBank/DDBJ databases">
        <title>Pervasive Adenine N6-methylation of Active Genes in Fungi.</title>
        <authorList>
            <consortium name="DOE Joint Genome Institute"/>
            <person name="Mondo S.J."/>
            <person name="Dannebaum R.O."/>
            <person name="Kuo R.C."/>
            <person name="Labutti K."/>
            <person name="Haridas S."/>
            <person name="Kuo A."/>
            <person name="Salamov A."/>
            <person name="Ahrendt S.R."/>
            <person name="Lipzen A."/>
            <person name="Sullivan W."/>
            <person name="Andreopoulos W.B."/>
            <person name="Clum A."/>
            <person name="Lindquist E."/>
            <person name="Daum C."/>
            <person name="Ramamoorthy G.K."/>
            <person name="Gryganskyi A."/>
            <person name="Culley D."/>
            <person name="Magnuson J.K."/>
            <person name="James T.Y."/>
            <person name="O'Malley M.A."/>
            <person name="Stajich J.E."/>
            <person name="Spatafora J.W."/>
            <person name="Visel A."/>
            <person name="Grigoriev I.V."/>
        </authorList>
    </citation>
    <scope>NUCLEOTIDE SEQUENCE [LARGE SCALE GENOMIC DNA]</scope>
    <source>
        <strain evidence="2 3">CBS 115471</strain>
    </source>
</reference>
<protein>
    <submittedName>
        <fullName evidence="2">Uncharacterized protein</fullName>
    </submittedName>
</protein>
<name>A0A1Y1ZSZ3_9PLEO</name>
<dbReference type="EMBL" id="MCFA01000046">
    <property type="protein sequence ID" value="ORY12935.1"/>
    <property type="molecule type" value="Genomic_DNA"/>
</dbReference>
<feature type="compositionally biased region" description="Basic and acidic residues" evidence="1">
    <location>
        <begin position="85"/>
        <end position="99"/>
    </location>
</feature>
<organism evidence="2 3">
    <name type="scientific">Clohesyomyces aquaticus</name>
    <dbReference type="NCBI Taxonomy" id="1231657"/>
    <lineage>
        <taxon>Eukaryota</taxon>
        <taxon>Fungi</taxon>
        <taxon>Dikarya</taxon>
        <taxon>Ascomycota</taxon>
        <taxon>Pezizomycotina</taxon>
        <taxon>Dothideomycetes</taxon>
        <taxon>Pleosporomycetidae</taxon>
        <taxon>Pleosporales</taxon>
        <taxon>Lindgomycetaceae</taxon>
        <taxon>Clohesyomyces</taxon>
    </lineage>
</organism>
<evidence type="ECO:0000313" key="2">
    <source>
        <dbReference type="EMBL" id="ORY12935.1"/>
    </source>
</evidence>
<keyword evidence="3" id="KW-1185">Reference proteome</keyword>
<dbReference type="AlphaFoldDB" id="A0A1Y1ZSZ3"/>
<sequence>MVLLAKQRFSVEDVKHRQRLGYKVFLPRFSKLGDCGWPCYHEKHWRCFATQGVSPRRERRKNKRPTVHTSPTSRRCGPNQAIRPRPKERYDSQHSKQQRERIARVFSPLNCRSFTLGVDAVQC</sequence>
<comment type="caution">
    <text evidence="2">The sequence shown here is derived from an EMBL/GenBank/DDBJ whole genome shotgun (WGS) entry which is preliminary data.</text>
</comment>
<feature type="compositionally biased region" description="Basic residues" evidence="1">
    <location>
        <begin position="57"/>
        <end position="66"/>
    </location>
</feature>
<feature type="region of interest" description="Disordered" evidence="1">
    <location>
        <begin position="53"/>
        <end position="99"/>
    </location>
</feature>
<evidence type="ECO:0000256" key="1">
    <source>
        <dbReference type="SAM" id="MobiDB-lite"/>
    </source>
</evidence>